<organism evidence="2 3">
    <name type="scientific">Boletus edulis BED1</name>
    <dbReference type="NCBI Taxonomy" id="1328754"/>
    <lineage>
        <taxon>Eukaryota</taxon>
        <taxon>Fungi</taxon>
        <taxon>Dikarya</taxon>
        <taxon>Basidiomycota</taxon>
        <taxon>Agaricomycotina</taxon>
        <taxon>Agaricomycetes</taxon>
        <taxon>Agaricomycetidae</taxon>
        <taxon>Boletales</taxon>
        <taxon>Boletineae</taxon>
        <taxon>Boletaceae</taxon>
        <taxon>Boletoideae</taxon>
        <taxon>Boletus</taxon>
    </lineage>
</organism>
<evidence type="ECO:0000313" key="3">
    <source>
        <dbReference type="Proteomes" id="UP001194468"/>
    </source>
</evidence>
<sequence length="168" mass="18116">MSTLHPALAIIVGELCILACWWAAGEVGGALRAFLALLAAAEAELARGGALRLARANLDHETDLTTSATEALWSDNQGNLTTQQQYLQASVETLIILEQSFYLSQQGDPDAVSSAAQEYKTSDIPTKVNVALKDVFTHYASGTASKNEKVNMICNIITQNHMERPVAR</sequence>
<evidence type="ECO:0000256" key="1">
    <source>
        <dbReference type="SAM" id="Phobius"/>
    </source>
</evidence>
<accession>A0AAD4BSW5</accession>
<keyword evidence="1" id="KW-0812">Transmembrane</keyword>
<name>A0AAD4BSW5_BOLED</name>
<evidence type="ECO:0000313" key="2">
    <source>
        <dbReference type="EMBL" id="KAF8438523.1"/>
    </source>
</evidence>
<keyword evidence="3" id="KW-1185">Reference proteome</keyword>
<feature type="transmembrane region" description="Helical" evidence="1">
    <location>
        <begin position="7"/>
        <end position="24"/>
    </location>
</feature>
<keyword evidence="1" id="KW-0472">Membrane</keyword>
<keyword evidence="1" id="KW-1133">Transmembrane helix</keyword>
<proteinExistence type="predicted"/>
<protein>
    <submittedName>
        <fullName evidence="2">Uncharacterized protein</fullName>
    </submittedName>
</protein>
<reference evidence="2" key="2">
    <citation type="journal article" date="2020" name="Nat. Commun.">
        <title>Large-scale genome sequencing of mycorrhizal fungi provides insights into the early evolution of symbiotic traits.</title>
        <authorList>
            <person name="Miyauchi S."/>
            <person name="Kiss E."/>
            <person name="Kuo A."/>
            <person name="Drula E."/>
            <person name="Kohler A."/>
            <person name="Sanchez-Garcia M."/>
            <person name="Morin E."/>
            <person name="Andreopoulos B."/>
            <person name="Barry K.W."/>
            <person name="Bonito G."/>
            <person name="Buee M."/>
            <person name="Carver A."/>
            <person name="Chen C."/>
            <person name="Cichocki N."/>
            <person name="Clum A."/>
            <person name="Culley D."/>
            <person name="Crous P.W."/>
            <person name="Fauchery L."/>
            <person name="Girlanda M."/>
            <person name="Hayes R.D."/>
            <person name="Keri Z."/>
            <person name="LaButti K."/>
            <person name="Lipzen A."/>
            <person name="Lombard V."/>
            <person name="Magnuson J."/>
            <person name="Maillard F."/>
            <person name="Murat C."/>
            <person name="Nolan M."/>
            <person name="Ohm R.A."/>
            <person name="Pangilinan J."/>
            <person name="Pereira M.F."/>
            <person name="Perotto S."/>
            <person name="Peter M."/>
            <person name="Pfister S."/>
            <person name="Riley R."/>
            <person name="Sitrit Y."/>
            <person name="Stielow J.B."/>
            <person name="Szollosi G."/>
            <person name="Zifcakova L."/>
            <person name="Stursova M."/>
            <person name="Spatafora J.W."/>
            <person name="Tedersoo L."/>
            <person name="Vaario L.M."/>
            <person name="Yamada A."/>
            <person name="Yan M."/>
            <person name="Wang P."/>
            <person name="Xu J."/>
            <person name="Bruns T."/>
            <person name="Baldrian P."/>
            <person name="Vilgalys R."/>
            <person name="Dunand C."/>
            <person name="Henrissat B."/>
            <person name="Grigoriev I.V."/>
            <person name="Hibbett D."/>
            <person name="Nagy L.G."/>
            <person name="Martin F.M."/>
        </authorList>
    </citation>
    <scope>NUCLEOTIDE SEQUENCE</scope>
    <source>
        <strain evidence="2">BED1</strain>
    </source>
</reference>
<dbReference type="EMBL" id="WHUW01000016">
    <property type="protein sequence ID" value="KAF8438523.1"/>
    <property type="molecule type" value="Genomic_DNA"/>
</dbReference>
<reference evidence="2" key="1">
    <citation type="submission" date="2019-10" db="EMBL/GenBank/DDBJ databases">
        <authorList>
            <consortium name="DOE Joint Genome Institute"/>
            <person name="Kuo A."/>
            <person name="Miyauchi S."/>
            <person name="Kiss E."/>
            <person name="Drula E."/>
            <person name="Kohler A."/>
            <person name="Sanchez-Garcia M."/>
            <person name="Andreopoulos B."/>
            <person name="Barry K.W."/>
            <person name="Bonito G."/>
            <person name="Buee M."/>
            <person name="Carver A."/>
            <person name="Chen C."/>
            <person name="Cichocki N."/>
            <person name="Clum A."/>
            <person name="Culley D."/>
            <person name="Crous P.W."/>
            <person name="Fauchery L."/>
            <person name="Girlanda M."/>
            <person name="Hayes R."/>
            <person name="Keri Z."/>
            <person name="LaButti K."/>
            <person name="Lipzen A."/>
            <person name="Lombard V."/>
            <person name="Magnuson J."/>
            <person name="Maillard F."/>
            <person name="Morin E."/>
            <person name="Murat C."/>
            <person name="Nolan M."/>
            <person name="Ohm R."/>
            <person name="Pangilinan J."/>
            <person name="Pereira M."/>
            <person name="Perotto S."/>
            <person name="Peter M."/>
            <person name="Riley R."/>
            <person name="Sitrit Y."/>
            <person name="Stielow B."/>
            <person name="Szollosi G."/>
            <person name="Zifcakova L."/>
            <person name="Stursova M."/>
            <person name="Spatafora J.W."/>
            <person name="Tedersoo L."/>
            <person name="Vaario L.-M."/>
            <person name="Yamada A."/>
            <person name="Yan M."/>
            <person name="Wang P."/>
            <person name="Xu J."/>
            <person name="Bruns T."/>
            <person name="Baldrian P."/>
            <person name="Vilgalys R."/>
            <person name="Henrissat B."/>
            <person name="Grigoriev I.V."/>
            <person name="Hibbett D."/>
            <person name="Nagy L.G."/>
            <person name="Martin F.M."/>
        </authorList>
    </citation>
    <scope>NUCLEOTIDE SEQUENCE</scope>
    <source>
        <strain evidence="2">BED1</strain>
    </source>
</reference>
<comment type="caution">
    <text evidence="2">The sequence shown here is derived from an EMBL/GenBank/DDBJ whole genome shotgun (WGS) entry which is preliminary data.</text>
</comment>
<dbReference type="AlphaFoldDB" id="A0AAD4BSW5"/>
<gene>
    <name evidence="2" type="ORF">L210DRAFT_3544288</name>
</gene>
<dbReference type="Proteomes" id="UP001194468">
    <property type="component" value="Unassembled WGS sequence"/>
</dbReference>